<dbReference type="GO" id="GO:0044718">
    <property type="term" value="P:siderophore transmembrane transport"/>
    <property type="evidence" value="ECO:0007669"/>
    <property type="project" value="TreeGrafter"/>
</dbReference>
<keyword evidence="5" id="KW-0732">Signal</keyword>
<evidence type="ECO:0000256" key="2">
    <source>
        <dbReference type="ARBA" id="ARBA00022448"/>
    </source>
</evidence>
<dbReference type="InterPro" id="IPR037066">
    <property type="entry name" value="Plug_dom_sf"/>
</dbReference>
<dbReference type="SUPFAM" id="SSF49464">
    <property type="entry name" value="Carboxypeptidase regulatory domain-like"/>
    <property type="match status" value="1"/>
</dbReference>
<evidence type="ECO:0000256" key="11">
    <source>
        <dbReference type="RuleBase" id="RU003357"/>
    </source>
</evidence>
<dbReference type="GO" id="GO:0015344">
    <property type="term" value="F:siderophore uptake transmembrane transporter activity"/>
    <property type="evidence" value="ECO:0007669"/>
    <property type="project" value="TreeGrafter"/>
</dbReference>
<dbReference type="OrthoDB" id="609136at2"/>
<evidence type="ECO:0000256" key="3">
    <source>
        <dbReference type="ARBA" id="ARBA00022452"/>
    </source>
</evidence>
<dbReference type="Proteomes" id="UP000249720">
    <property type="component" value="Unassembled WGS sequence"/>
</dbReference>
<keyword evidence="3 10" id="KW-1134">Transmembrane beta strand</keyword>
<dbReference type="PANTHER" id="PTHR30069:SF29">
    <property type="entry name" value="HEMOGLOBIN AND HEMOGLOBIN-HAPTOGLOBIN-BINDING PROTEIN 1-RELATED"/>
    <property type="match status" value="1"/>
</dbReference>
<evidence type="ECO:0000259" key="12">
    <source>
        <dbReference type="Pfam" id="PF00593"/>
    </source>
</evidence>
<keyword evidence="2 10" id="KW-0813">Transport</keyword>
<dbReference type="PROSITE" id="PS52016">
    <property type="entry name" value="TONB_DEPENDENT_REC_3"/>
    <property type="match status" value="1"/>
</dbReference>
<evidence type="ECO:0000256" key="10">
    <source>
        <dbReference type="PROSITE-ProRule" id="PRU01360"/>
    </source>
</evidence>
<dbReference type="GO" id="GO:0009279">
    <property type="term" value="C:cell outer membrane"/>
    <property type="evidence" value="ECO:0007669"/>
    <property type="project" value="UniProtKB-SubCell"/>
</dbReference>
<dbReference type="AlphaFoldDB" id="A0A2W7TSB8"/>
<dbReference type="NCBIfam" id="TIGR04056">
    <property type="entry name" value="OMP_RagA_SusC"/>
    <property type="match status" value="1"/>
</dbReference>
<dbReference type="Gene3D" id="2.170.130.10">
    <property type="entry name" value="TonB-dependent receptor, plug domain"/>
    <property type="match status" value="1"/>
</dbReference>
<keyword evidence="15" id="KW-1185">Reference proteome</keyword>
<sequence length="1046" mass="115845">MRKCKGVILLLMFVLGLQILYAQTQTISGKILDAEKKTPIQGVSVKVAGTNIATQTNEEGIFVIKAAKGQTLEISHVGFAPQSVKVTGERINLSLKSAAADLDEVVVAMDIKRKPRELGYSVQTISGKEIAETQRENFVNSLQGRVAGLTITPTNGQAGASSSIILRGFNSASLSNQPLFIVDGVIVDNSTFNETSNGGSGIGLASDRPNRNNDYTNRIADLNPSDIQSVTVLKGPEATALYGSQASSGAIVITTKRPNMNGRFAVGYDNSFRIQRVNRFPKLNNNYSPGANGLPLFNSFTYFGPALPSDTKTYDNIHNFFKTGFAQAHNLSVDFGKKNVGFRFSSAYFDQDGVIPNNTFKRINLRLSNYTKINKYIDFNPTISYINTINDKPIRGAGGFLLDLYAWPTTDNAANYLDKTGNKRLLYATTYNSELIDNPFFSVAKNHSQDKTDRIVSTLGVNIHPFSWLNIAGRFGYDTYKTNGYTFYHPESSLLTQATGGSLDNYYLTYKGYNHTITATANKTVKNFSFRGMVGTMWQDYETSEFAISGSRLIDSTSTDSSNTSPGTRIRLLRNAYGLPNLNIIRQSAYFFEAGFGYKNLLFLSYTHRFEAASVFPKANRNYNYPGFSASAIISDIFPWIKKGNVINYAKLRASSATTARLADPYSNQSVFVNNLSSSIIPAYSYGFYNNNPNLKPEKQQTYEVGAEFKLFNNLISLEAAYYNTHCTDQISVGFRASYGTGFVLNTQNATESRNQGVEITMDVAPIRKKDWGWDIRFNFNHMWSNVIAIPASIAQNMDYYISDTWLYANARGGYVRNHPTTLITGYGYMRNNQGKILINPSTGLPLVNANFIPIGDRNPAFTLGTINSLRYKNWSLNFLWDLKVGGDIFNATDMYLTNIGKSPRTNDRMKPRVVSGVLKDGLENTSNPTVNNILITPYYNSTAYYGETTGMPDEEFIQKNVNWLRLRDITLNYLMPENVVKKLKGFRSLSFFVTGNDLILFTNYNGADPAVNGNTAATKGVGAFGFDFGNIATPISVNVGLRAGF</sequence>
<dbReference type="Pfam" id="PF07715">
    <property type="entry name" value="Plug"/>
    <property type="match status" value="1"/>
</dbReference>
<accession>A0A2W7TSB8</accession>
<dbReference type="EMBL" id="QKZV01000001">
    <property type="protein sequence ID" value="PZX66002.1"/>
    <property type="molecule type" value="Genomic_DNA"/>
</dbReference>
<evidence type="ECO:0000256" key="9">
    <source>
        <dbReference type="ARBA" id="ARBA00023237"/>
    </source>
</evidence>
<keyword evidence="6 11" id="KW-0798">TonB box</keyword>
<evidence type="ECO:0000256" key="8">
    <source>
        <dbReference type="ARBA" id="ARBA00023170"/>
    </source>
</evidence>
<dbReference type="InterPro" id="IPR036942">
    <property type="entry name" value="Beta-barrel_TonB_sf"/>
</dbReference>
<dbReference type="Gene3D" id="2.60.40.1120">
    <property type="entry name" value="Carboxypeptidase-like, regulatory domain"/>
    <property type="match status" value="1"/>
</dbReference>
<organism evidence="14 15">
    <name type="scientific">Hydrotalea sandarakina</name>
    <dbReference type="NCBI Taxonomy" id="1004304"/>
    <lineage>
        <taxon>Bacteria</taxon>
        <taxon>Pseudomonadati</taxon>
        <taxon>Bacteroidota</taxon>
        <taxon>Chitinophagia</taxon>
        <taxon>Chitinophagales</taxon>
        <taxon>Chitinophagaceae</taxon>
        <taxon>Hydrotalea</taxon>
    </lineage>
</organism>
<evidence type="ECO:0000256" key="7">
    <source>
        <dbReference type="ARBA" id="ARBA00023136"/>
    </source>
</evidence>
<protein>
    <submittedName>
        <fullName evidence="14">TonB-linked SusC/RagA family outer membrane protein</fullName>
    </submittedName>
</protein>
<keyword evidence="9 10" id="KW-0998">Cell outer membrane</keyword>
<dbReference type="InterPro" id="IPR012910">
    <property type="entry name" value="Plug_dom"/>
</dbReference>
<dbReference type="NCBIfam" id="TIGR04057">
    <property type="entry name" value="SusC_RagA_signa"/>
    <property type="match status" value="1"/>
</dbReference>
<evidence type="ECO:0000256" key="1">
    <source>
        <dbReference type="ARBA" id="ARBA00004571"/>
    </source>
</evidence>
<dbReference type="Pfam" id="PF13715">
    <property type="entry name" value="CarbopepD_reg_2"/>
    <property type="match status" value="1"/>
</dbReference>
<comment type="subcellular location">
    <subcellularLocation>
        <location evidence="1 10">Cell outer membrane</location>
        <topology evidence="1 10">Multi-pass membrane protein</topology>
    </subcellularLocation>
</comment>
<dbReference type="SUPFAM" id="SSF56935">
    <property type="entry name" value="Porins"/>
    <property type="match status" value="1"/>
</dbReference>
<dbReference type="InterPro" id="IPR000531">
    <property type="entry name" value="Beta-barrel_TonB"/>
</dbReference>
<evidence type="ECO:0000256" key="6">
    <source>
        <dbReference type="ARBA" id="ARBA00023077"/>
    </source>
</evidence>
<comment type="caution">
    <text evidence="14">The sequence shown here is derived from an EMBL/GenBank/DDBJ whole genome shotgun (WGS) entry which is preliminary data.</text>
</comment>
<comment type="similarity">
    <text evidence="10 11">Belongs to the TonB-dependent receptor family.</text>
</comment>
<evidence type="ECO:0000313" key="14">
    <source>
        <dbReference type="EMBL" id="PZX66002.1"/>
    </source>
</evidence>
<evidence type="ECO:0000256" key="5">
    <source>
        <dbReference type="ARBA" id="ARBA00022729"/>
    </source>
</evidence>
<dbReference type="InterPro" id="IPR008969">
    <property type="entry name" value="CarboxyPept-like_regulatory"/>
</dbReference>
<reference evidence="14 15" key="1">
    <citation type="submission" date="2018-06" db="EMBL/GenBank/DDBJ databases">
        <title>Genomic Encyclopedia of Archaeal and Bacterial Type Strains, Phase II (KMG-II): from individual species to whole genera.</title>
        <authorList>
            <person name="Goeker M."/>
        </authorList>
    </citation>
    <scope>NUCLEOTIDE SEQUENCE [LARGE SCALE GENOMIC DNA]</scope>
    <source>
        <strain evidence="14 15">DSM 23241</strain>
    </source>
</reference>
<keyword evidence="8" id="KW-0675">Receptor</keyword>
<evidence type="ECO:0000259" key="13">
    <source>
        <dbReference type="Pfam" id="PF07715"/>
    </source>
</evidence>
<dbReference type="Gene3D" id="2.40.170.20">
    <property type="entry name" value="TonB-dependent receptor, beta-barrel domain"/>
    <property type="match status" value="1"/>
</dbReference>
<dbReference type="PANTHER" id="PTHR30069">
    <property type="entry name" value="TONB-DEPENDENT OUTER MEMBRANE RECEPTOR"/>
    <property type="match status" value="1"/>
</dbReference>
<dbReference type="InterPro" id="IPR023996">
    <property type="entry name" value="TonB-dep_OMP_SusC/RagA"/>
</dbReference>
<evidence type="ECO:0000313" key="15">
    <source>
        <dbReference type="Proteomes" id="UP000249720"/>
    </source>
</evidence>
<keyword evidence="7 10" id="KW-0472">Membrane</keyword>
<dbReference type="InterPro" id="IPR023997">
    <property type="entry name" value="TonB-dep_OMP_SusC/RagA_CS"/>
</dbReference>
<evidence type="ECO:0000256" key="4">
    <source>
        <dbReference type="ARBA" id="ARBA00022692"/>
    </source>
</evidence>
<dbReference type="RefSeq" id="WP_111293437.1">
    <property type="nucleotide sequence ID" value="NZ_QKZV01000001.1"/>
</dbReference>
<dbReference type="InterPro" id="IPR039426">
    <property type="entry name" value="TonB-dep_rcpt-like"/>
</dbReference>
<name>A0A2W7TSB8_9BACT</name>
<keyword evidence="4 10" id="KW-0812">Transmembrane</keyword>
<feature type="domain" description="TonB-dependent receptor plug" evidence="13">
    <location>
        <begin position="115"/>
        <end position="250"/>
    </location>
</feature>
<gene>
    <name evidence="14" type="ORF">LX80_00498</name>
</gene>
<proteinExistence type="inferred from homology"/>
<feature type="domain" description="TonB-dependent receptor-like beta-barrel" evidence="12">
    <location>
        <begin position="409"/>
        <end position="879"/>
    </location>
</feature>
<dbReference type="Pfam" id="PF00593">
    <property type="entry name" value="TonB_dep_Rec_b-barrel"/>
    <property type="match status" value="1"/>
</dbReference>